<dbReference type="Proteomes" id="UP000007819">
    <property type="component" value="Chromosome X"/>
</dbReference>
<dbReference type="Pfam" id="PF02171">
    <property type="entry name" value="Piwi"/>
    <property type="match status" value="1"/>
</dbReference>
<feature type="region of interest" description="Disordered" evidence="8">
    <location>
        <begin position="22"/>
        <end position="49"/>
    </location>
</feature>
<keyword evidence="12" id="KW-1185">Reference proteome</keyword>
<dbReference type="OrthoDB" id="445936at2759"/>
<evidence type="ECO:0000256" key="7">
    <source>
        <dbReference type="ARBA" id="ARBA00038291"/>
    </source>
</evidence>
<keyword evidence="6" id="KW-0943">RNA-mediated gene silencing</keyword>
<dbReference type="AlphaFoldDB" id="A0A8R2JL03"/>
<evidence type="ECO:0000259" key="9">
    <source>
        <dbReference type="PROSITE" id="PS50821"/>
    </source>
</evidence>
<evidence type="ECO:0000259" key="10">
    <source>
        <dbReference type="PROSITE" id="PS50822"/>
    </source>
</evidence>
<dbReference type="SUPFAM" id="SSF53098">
    <property type="entry name" value="Ribonuclease H-like"/>
    <property type="match status" value="1"/>
</dbReference>
<dbReference type="SUPFAM" id="SSF101690">
    <property type="entry name" value="PAZ domain"/>
    <property type="match status" value="2"/>
</dbReference>
<dbReference type="SMART" id="SM00949">
    <property type="entry name" value="PAZ"/>
    <property type="match status" value="2"/>
</dbReference>
<evidence type="ECO:0000256" key="5">
    <source>
        <dbReference type="ARBA" id="ARBA00022884"/>
    </source>
</evidence>
<evidence type="ECO:0000256" key="1">
    <source>
        <dbReference type="ARBA" id="ARBA00004496"/>
    </source>
</evidence>
<dbReference type="CDD" id="cd02845">
    <property type="entry name" value="PAZ_piwi_like"/>
    <property type="match status" value="2"/>
</dbReference>
<dbReference type="InterPro" id="IPR036085">
    <property type="entry name" value="PAZ_dom_sf"/>
</dbReference>
<keyword evidence="5" id="KW-0694">RNA-binding</keyword>
<organism evidence="11 12">
    <name type="scientific">Acyrthosiphon pisum</name>
    <name type="common">Pea aphid</name>
    <dbReference type="NCBI Taxonomy" id="7029"/>
    <lineage>
        <taxon>Eukaryota</taxon>
        <taxon>Metazoa</taxon>
        <taxon>Ecdysozoa</taxon>
        <taxon>Arthropoda</taxon>
        <taxon>Hexapoda</taxon>
        <taxon>Insecta</taxon>
        <taxon>Pterygota</taxon>
        <taxon>Neoptera</taxon>
        <taxon>Paraneoptera</taxon>
        <taxon>Hemiptera</taxon>
        <taxon>Sternorrhyncha</taxon>
        <taxon>Aphidomorpha</taxon>
        <taxon>Aphidoidea</taxon>
        <taxon>Aphididae</taxon>
        <taxon>Macrosiphini</taxon>
        <taxon>Acyrthosiphon</taxon>
    </lineage>
</organism>
<evidence type="ECO:0000256" key="2">
    <source>
        <dbReference type="ARBA" id="ARBA00022473"/>
    </source>
</evidence>
<evidence type="ECO:0000256" key="8">
    <source>
        <dbReference type="SAM" id="MobiDB-lite"/>
    </source>
</evidence>
<dbReference type="Gene3D" id="3.30.420.10">
    <property type="entry name" value="Ribonuclease H-like superfamily/Ribonuclease H"/>
    <property type="match status" value="1"/>
</dbReference>
<keyword evidence="4" id="KW-0221">Differentiation</keyword>
<feature type="domain" description="PAZ" evidence="9">
    <location>
        <begin position="492"/>
        <end position="618"/>
    </location>
</feature>
<dbReference type="InterPro" id="IPR012337">
    <property type="entry name" value="RNaseH-like_sf"/>
</dbReference>
<dbReference type="GO" id="GO:0003723">
    <property type="term" value="F:RNA binding"/>
    <property type="evidence" value="ECO:0007669"/>
    <property type="project" value="UniProtKB-KW"/>
</dbReference>
<dbReference type="Pfam" id="PF02170">
    <property type="entry name" value="PAZ"/>
    <property type="match status" value="2"/>
</dbReference>
<feature type="domain" description="Piwi" evidence="10">
    <location>
        <begin position="785"/>
        <end position="1078"/>
    </location>
</feature>
<evidence type="ECO:0000313" key="12">
    <source>
        <dbReference type="Proteomes" id="UP000007819"/>
    </source>
</evidence>
<evidence type="ECO:0000256" key="6">
    <source>
        <dbReference type="ARBA" id="ARBA00023158"/>
    </source>
</evidence>
<dbReference type="GO" id="GO:0005737">
    <property type="term" value="C:cytoplasm"/>
    <property type="evidence" value="ECO:0007669"/>
    <property type="project" value="UniProtKB-SubCell"/>
</dbReference>
<dbReference type="Pfam" id="PF23278">
    <property type="entry name" value="Piwi_N"/>
    <property type="match status" value="1"/>
</dbReference>
<dbReference type="RefSeq" id="XP_029341051.1">
    <property type="nucleotide sequence ID" value="XM_029485191.1"/>
</dbReference>
<accession>A0A8R2JL03</accession>
<dbReference type="PANTHER" id="PTHR22891">
    <property type="entry name" value="EUKARYOTIC TRANSLATION INITIATION FACTOR 2C"/>
    <property type="match status" value="1"/>
</dbReference>
<evidence type="ECO:0000256" key="4">
    <source>
        <dbReference type="ARBA" id="ARBA00022782"/>
    </source>
</evidence>
<dbReference type="KEGG" id="api:100167269"/>
<dbReference type="PROSITE" id="PS50821">
    <property type="entry name" value="PAZ"/>
    <property type="match status" value="2"/>
</dbReference>
<keyword evidence="2" id="KW-0217">Developmental protein</keyword>
<feature type="domain" description="PAZ" evidence="9">
    <location>
        <begin position="334"/>
        <end position="453"/>
    </location>
</feature>
<keyword evidence="3" id="KW-0963">Cytoplasm</keyword>
<dbReference type="InterPro" id="IPR036397">
    <property type="entry name" value="RNaseH_sf"/>
</dbReference>
<reference evidence="11" key="2">
    <citation type="submission" date="2022-06" db="UniProtKB">
        <authorList>
            <consortium name="EnsemblMetazoa"/>
        </authorList>
    </citation>
    <scope>IDENTIFICATION</scope>
</reference>
<dbReference type="SMART" id="SM00950">
    <property type="entry name" value="Piwi"/>
    <property type="match status" value="1"/>
</dbReference>
<dbReference type="CDD" id="cd04658">
    <property type="entry name" value="Piwi_piwi-like_Euk"/>
    <property type="match status" value="1"/>
</dbReference>
<evidence type="ECO:0000313" key="11">
    <source>
        <dbReference type="EnsemblMetazoa" id="XP_029341051.1"/>
    </source>
</evidence>
<proteinExistence type="inferred from homology"/>
<dbReference type="InterPro" id="IPR003165">
    <property type="entry name" value="Piwi"/>
</dbReference>
<comment type="subcellular location">
    <subcellularLocation>
        <location evidence="1">Cytoplasm</location>
    </subcellularLocation>
</comment>
<reference evidence="12" key="1">
    <citation type="submission" date="2010-06" db="EMBL/GenBank/DDBJ databases">
        <authorList>
            <person name="Jiang H."/>
            <person name="Abraham K."/>
            <person name="Ali S."/>
            <person name="Alsbrooks S.L."/>
            <person name="Anim B.N."/>
            <person name="Anosike U.S."/>
            <person name="Attaway T."/>
            <person name="Bandaranaike D.P."/>
            <person name="Battles P.K."/>
            <person name="Bell S.N."/>
            <person name="Bell A.V."/>
            <person name="Beltran B."/>
            <person name="Bickham C."/>
            <person name="Bustamante Y."/>
            <person name="Caleb T."/>
            <person name="Canada A."/>
            <person name="Cardenas V."/>
            <person name="Carter K."/>
            <person name="Chacko J."/>
            <person name="Chandrabose M.N."/>
            <person name="Chavez D."/>
            <person name="Chavez A."/>
            <person name="Chen L."/>
            <person name="Chu H.-S."/>
            <person name="Claassen K.J."/>
            <person name="Cockrell R."/>
            <person name="Collins M."/>
            <person name="Cooper J.A."/>
            <person name="Cree A."/>
            <person name="Curry S.M."/>
            <person name="Da Y."/>
            <person name="Dao M.D."/>
            <person name="Das B."/>
            <person name="Davila M.-L."/>
            <person name="Davy-Carroll L."/>
            <person name="Denson S."/>
            <person name="Dinh H."/>
            <person name="Ebong V.E."/>
            <person name="Edwards J.R."/>
            <person name="Egan A."/>
            <person name="El-Daye J."/>
            <person name="Escobedo L."/>
            <person name="Fernandez S."/>
            <person name="Fernando P.R."/>
            <person name="Flagg N."/>
            <person name="Forbes L.D."/>
            <person name="Fowler R.G."/>
            <person name="Fu Q."/>
            <person name="Gabisi R.A."/>
            <person name="Ganer J."/>
            <person name="Garbino Pronczuk A."/>
            <person name="Garcia R.M."/>
            <person name="Garner T."/>
            <person name="Garrett T.E."/>
            <person name="Gonzalez D.A."/>
            <person name="Hamid H."/>
            <person name="Hawkins E.S."/>
            <person name="Hirani K."/>
            <person name="Hogues M.E."/>
            <person name="Hollins B."/>
            <person name="Hsiao C.-H."/>
            <person name="Jabil R."/>
            <person name="James M.L."/>
            <person name="Jhangiani S.N."/>
            <person name="Johnson B."/>
            <person name="Johnson Q."/>
            <person name="Joshi V."/>
            <person name="Kalu J.B."/>
            <person name="Kam C."/>
            <person name="Kashfia A."/>
            <person name="Keebler J."/>
            <person name="Kisamo H."/>
            <person name="Kovar C.L."/>
            <person name="Lago L.A."/>
            <person name="Lai C.-Y."/>
            <person name="Laidlaw J."/>
            <person name="Lara F."/>
            <person name="Le T.-K."/>
            <person name="Lee S.L."/>
            <person name="Legall F.H."/>
            <person name="Lemon S.J."/>
            <person name="Lewis L.R."/>
            <person name="Li B."/>
            <person name="Liu Y."/>
            <person name="Liu Y.-S."/>
            <person name="Lopez J."/>
            <person name="Lozado R.J."/>
            <person name="Lu J."/>
            <person name="Madu R.C."/>
            <person name="Maheshwari M."/>
            <person name="Maheshwari R."/>
            <person name="Malloy K."/>
            <person name="Martinez E."/>
            <person name="Mathew T."/>
            <person name="Mercado I.C."/>
            <person name="Mercado C."/>
            <person name="Meyer B."/>
            <person name="Montgomery K."/>
            <person name="Morgan M.B."/>
            <person name="Munidasa M."/>
            <person name="Nazareth L.V."/>
            <person name="Nelson J."/>
            <person name="Ng B.M."/>
            <person name="Nguyen N.B."/>
            <person name="Nguyen P.Q."/>
            <person name="Nguyen T."/>
            <person name="Obregon M."/>
            <person name="Okwuonu G.O."/>
            <person name="Onwere C.G."/>
            <person name="Orozco G."/>
            <person name="Parra A."/>
            <person name="Patel S."/>
            <person name="Patil S."/>
            <person name="Perez A."/>
            <person name="Perez Y."/>
            <person name="Pham C."/>
            <person name="Primus E.L."/>
            <person name="Pu L.-L."/>
            <person name="Puazo M."/>
            <person name="Qin X."/>
            <person name="Quiroz J.B."/>
            <person name="Reese J."/>
            <person name="Richards S."/>
            <person name="Rives C.M."/>
            <person name="Robberts R."/>
            <person name="Ruiz S.J."/>
            <person name="Ruiz M.J."/>
            <person name="Santibanez J."/>
            <person name="Schneider B.W."/>
            <person name="Sisson I."/>
            <person name="Smith M."/>
            <person name="Sodergren E."/>
            <person name="Song X.-Z."/>
            <person name="Song B.B."/>
            <person name="Summersgill H."/>
            <person name="Thelus R."/>
            <person name="Thornton R.D."/>
            <person name="Trejos Z.Y."/>
            <person name="Usmani K."/>
            <person name="Vattathil S."/>
            <person name="Villasana D."/>
            <person name="Walker D.L."/>
            <person name="Wang S."/>
            <person name="Wang K."/>
            <person name="White C.S."/>
            <person name="Williams A.C."/>
            <person name="Williamson J."/>
            <person name="Wilson K."/>
            <person name="Woghiren I.O."/>
            <person name="Woodworth J.R."/>
            <person name="Worley K.C."/>
            <person name="Wright R.A."/>
            <person name="Wu W."/>
            <person name="Young L."/>
            <person name="Zhang L."/>
            <person name="Zhang J."/>
            <person name="Zhu Y."/>
            <person name="Muzny D.M."/>
            <person name="Weinstock G."/>
            <person name="Gibbs R.A."/>
        </authorList>
    </citation>
    <scope>NUCLEOTIDE SEQUENCE [LARGE SCALE GENOMIC DNA]</scope>
    <source>
        <strain evidence="12">LSR1</strain>
    </source>
</reference>
<comment type="similarity">
    <text evidence="7">Belongs to the argonaute family. Piwi subfamily.</text>
</comment>
<dbReference type="GO" id="GO:0030154">
    <property type="term" value="P:cell differentiation"/>
    <property type="evidence" value="ECO:0007669"/>
    <property type="project" value="UniProtKB-KW"/>
</dbReference>
<dbReference type="PROSITE" id="PS50822">
    <property type="entry name" value="PIWI"/>
    <property type="match status" value="1"/>
</dbReference>
<name>A0A8R2JL03_ACYPI</name>
<evidence type="ECO:0000256" key="3">
    <source>
        <dbReference type="ARBA" id="ARBA00022490"/>
    </source>
</evidence>
<dbReference type="EnsemblMetazoa" id="XM_029485191.1">
    <property type="protein sequence ID" value="XP_029341051.1"/>
    <property type="gene ID" value="LOC100167269"/>
</dbReference>
<dbReference type="Gene3D" id="2.170.260.10">
    <property type="entry name" value="paz domain"/>
    <property type="match status" value="2"/>
</dbReference>
<dbReference type="FunFam" id="2.170.260.10:FF:000003">
    <property type="entry name" value="Piwi-like RNA-mediated gene silencing 2"/>
    <property type="match status" value="2"/>
</dbReference>
<sequence length="1092" mass="124636">MLCPCETETSYAGMSGRGFLKSRLAKAASKEPEEPPTPQEHPKSEEPPKLAALPIPYTEVPVAAISSQTLVAGNQQVARGRRAMLANIAQGPVSQKLCDTIQSAFSNIDLGDLKNIVRPNTSPEHKKADVVSELLTPPKQPQTTIVDIPAEKEEKTPVICRVLKKSEKDAYHMAQLSSNYIRIKLEEDKGIYEYRVDFNPPVDVKSARFFLLNEHRDLFPVKTFDGTLLYIPKMLPQNVTKLVGKLRDESEVTLTITFKRKNSLRECIHFYNVFLRTIMKILGLVEFGRSFYDENKRILIPEFKLEVWPGYITTIDEFENGLYMCAEVSHRVLRVQTVLQIMTDIMMNAKTNNTDSKQEIMAALCGSTVITHYNRKTYRVDDVDFTMNPLSTFEQNGVEVTYKDYYKKMYDVEIKNLQQPMIITKAKKKDINRKNPDDLGICCLVPELCNSTGLTDAMKSDFKLMKVLQNYTLGYIRSATNAIVEFVNRINDLQDFIFKILFVYFYRTDIMMNAKTNNTDSKQEIMAALCGSTVITHYNRKTYRVDDVDFTMNPLSTFEQNGVEVTYKDYYKKMYDVEIKNLQQPMIITKAKKKDINRKNPDDLGICCLVPELCNSTGLTDAMKSDFKLMKVLQNHTLVTPEVRQNAIVEFVNRINAHEVASKKFKDWGLMMRPIPVKMEGPVYKRETILLGSNIRKQVGVNMDWGMDVAKNAMFVAVNMLNWAIVYNPRDETTAKSFCKQLVSCGRPLGMEINPPKPIKVQGTNPEVFVSTINSTLKNNSDIQIVVIIFPNQREDRYNAVKRICCSEIGIPSQVIVSRTLSKPERLQSITQKIALQINCKLGGACWAIDIPLKNTMIVGIDVYHEKGKQMSSVVGFVASMDKTFTEWYSVAAMQRSTHQELMKSMQDAFHKVVTQFKLKNGLLPEKIIIYRDGVSDGDLKQVEEIELSDLIESFKSYPGQYNPMVSLIIVQKRINTRVFQYVNEKYSNPSSGTVIDNTVTRRNYFDFFLVSQHVRQGTVNPTHYIVLKNGCNLSVENIQRLSYKLCHLYYNWCGTVKVPAPVQYAHKLAYLIGQNVRQKPSDKLCNSLFFL</sequence>
<protein>
    <submittedName>
        <fullName evidence="11">Uncharacterized protein</fullName>
    </submittedName>
</protein>
<dbReference type="InterPro" id="IPR003100">
    <property type="entry name" value="PAZ_dom"/>
</dbReference>
<dbReference type="GeneID" id="100167269"/>
<dbReference type="Gene3D" id="3.40.50.2300">
    <property type="match status" value="1"/>
</dbReference>
<dbReference type="GO" id="GO:0140965">
    <property type="term" value="P:secondary piRNA processing"/>
    <property type="evidence" value="ECO:0007669"/>
    <property type="project" value="UniProtKB-ARBA"/>
</dbReference>
<dbReference type="FunFam" id="3.30.420.10:FF:000014">
    <property type="entry name" value="Piwi-like RNA-mediated gene silencing 1"/>
    <property type="match status" value="1"/>
</dbReference>